<name>A0ABP8RAY1_9MYCO</name>
<comment type="caution">
    <text evidence="1">The sequence shown here is derived from an EMBL/GenBank/DDBJ whole genome shotgun (WGS) entry which is preliminary data.</text>
</comment>
<dbReference type="Proteomes" id="UP001501417">
    <property type="component" value="Unassembled WGS sequence"/>
</dbReference>
<evidence type="ECO:0000313" key="2">
    <source>
        <dbReference type="Proteomes" id="UP001501417"/>
    </source>
</evidence>
<organism evidence="1 2">
    <name type="scientific">Mycobacterium paraffinicum</name>
    <dbReference type="NCBI Taxonomy" id="53378"/>
    <lineage>
        <taxon>Bacteria</taxon>
        <taxon>Bacillati</taxon>
        <taxon>Actinomycetota</taxon>
        <taxon>Actinomycetes</taxon>
        <taxon>Mycobacteriales</taxon>
        <taxon>Mycobacteriaceae</taxon>
        <taxon>Mycobacterium</taxon>
    </lineage>
</organism>
<proteinExistence type="predicted"/>
<reference evidence="2" key="1">
    <citation type="journal article" date="2019" name="Int. J. Syst. Evol. Microbiol.">
        <title>The Global Catalogue of Microorganisms (GCM) 10K type strain sequencing project: providing services to taxonomists for standard genome sequencing and annotation.</title>
        <authorList>
            <consortium name="The Broad Institute Genomics Platform"/>
            <consortium name="The Broad Institute Genome Sequencing Center for Infectious Disease"/>
            <person name="Wu L."/>
            <person name="Ma J."/>
        </authorList>
    </citation>
    <scope>NUCLEOTIDE SEQUENCE [LARGE SCALE GENOMIC DNA]</scope>
    <source>
        <strain evidence="2">JCM 17782</strain>
    </source>
</reference>
<keyword evidence="2" id="KW-1185">Reference proteome</keyword>
<accession>A0ABP8RAY1</accession>
<sequence>MALEKAVPMCSACRMAGPTRRAVLAALGAGSILGLAHLRPRVFRPASTAIRLTDGAGFMGAGHMDMSRYMEMFMRHSEIDRVVEDIPGGVRTTTESTSPDLTAQLQEHVSSMYAHLDRGTEIRCMSQSLPTLFRSADGYRRQLTFTPKGVIAEETADDPALTDVIHAHAREVTGFVRDGMPAMMQQMMGQGGMGCGRMMGPRMP</sequence>
<gene>
    <name evidence="1" type="ORF">GCM10023161_04480</name>
</gene>
<evidence type="ECO:0000313" key="1">
    <source>
        <dbReference type="EMBL" id="GAA4533527.1"/>
    </source>
</evidence>
<protein>
    <submittedName>
        <fullName evidence="1">Uncharacterized protein</fullName>
    </submittedName>
</protein>
<dbReference type="EMBL" id="BAABGF010000003">
    <property type="protein sequence ID" value="GAA4533527.1"/>
    <property type="molecule type" value="Genomic_DNA"/>
</dbReference>